<dbReference type="EMBL" id="JACKTY010000020">
    <property type="protein sequence ID" value="MCV7226244.1"/>
    <property type="molecule type" value="Genomic_DNA"/>
</dbReference>
<accession>A0ABT3C9U1</accession>
<keyword evidence="3" id="KW-0804">Transcription</keyword>
<dbReference type="InterPro" id="IPR002577">
    <property type="entry name" value="HTH_HxlR"/>
</dbReference>
<dbReference type="RefSeq" id="WP_264067066.1">
    <property type="nucleotide sequence ID" value="NZ_JACKTY010000020.1"/>
</dbReference>
<protein>
    <submittedName>
        <fullName evidence="5">Helix-turn-helix transcriptional regulator</fullName>
    </submittedName>
</protein>
<feature type="domain" description="HTH hxlR-type" evidence="4">
    <location>
        <begin position="10"/>
        <end position="107"/>
    </location>
</feature>
<proteinExistence type="predicted"/>
<evidence type="ECO:0000313" key="5">
    <source>
        <dbReference type="EMBL" id="MCV7226244.1"/>
    </source>
</evidence>
<evidence type="ECO:0000259" key="4">
    <source>
        <dbReference type="PROSITE" id="PS51118"/>
    </source>
</evidence>
<dbReference type="Pfam" id="PF01638">
    <property type="entry name" value="HxlR"/>
    <property type="match status" value="1"/>
</dbReference>
<dbReference type="PANTHER" id="PTHR33204:SF18">
    <property type="entry name" value="TRANSCRIPTIONAL REGULATORY PROTEIN"/>
    <property type="match status" value="1"/>
</dbReference>
<dbReference type="Gene3D" id="1.10.10.10">
    <property type="entry name" value="Winged helix-like DNA-binding domain superfamily/Winged helix DNA-binding domain"/>
    <property type="match status" value="1"/>
</dbReference>
<dbReference type="SUPFAM" id="SSF46785">
    <property type="entry name" value="Winged helix' DNA-binding domain"/>
    <property type="match status" value="1"/>
</dbReference>
<keyword evidence="2" id="KW-0238">DNA-binding</keyword>
<dbReference type="Proteomes" id="UP001526201">
    <property type="component" value="Unassembled WGS sequence"/>
</dbReference>
<dbReference type="PROSITE" id="PS51118">
    <property type="entry name" value="HTH_HXLR"/>
    <property type="match status" value="1"/>
</dbReference>
<evidence type="ECO:0000313" key="6">
    <source>
        <dbReference type="Proteomes" id="UP001526201"/>
    </source>
</evidence>
<keyword evidence="6" id="KW-1185">Reference proteome</keyword>
<sequence length="209" mass="22414">MSTRSYGQYCGLARALDVVGNRWNLLIVRELLVGPARYGQLQAGLPGIATNLLAERLRELEDAAVIERQLDADSNGVAYALTPWGHELRGAVAALVNWSKPLMISGPQDDSFQPHWLVVALESLLQHKRSHTPSTIGIEVDAVTFAVSIDQTGPHVTRVDANGLPENMFHAEPMVVLGLAAGLLTIDQAIAAGDLRGDKHDLAAVFGPA</sequence>
<dbReference type="PANTHER" id="PTHR33204">
    <property type="entry name" value="TRANSCRIPTIONAL REGULATOR, MARR FAMILY"/>
    <property type="match status" value="1"/>
</dbReference>
<gene>
    <name evidence="5" type="ORF">H7J73_09395</name>
</gene>
<comment type="caution">
    <text evidence="5">The sequence shown here is derived from an EMBL/GenBank/DDBJ whole genome shotgun (WGS) entry which is preliminary data.</text>
</comment>
<keyword evidence="1" id="KW-0805">Transcription regulation</keyword>
<dbReference type="InterPro" id="IPR036390">
    <property type="entry name" value="WH_DNA-bd_sf"/>
</dbReference>
<evidence type="ECO:0000256" key="2">
    <source>
        <dbReference type="ARBA" id="ARBA00023125"/>
    </source>
</evidence>
<organism evidence="5 6">
    <name type="scientific">Mycolicibacterium komossense</name>
    <dbReference type="NCBI Taxonomy" id="1779"/>
    <lineage>
        <taxon>Bacteria</taxon>
        <taxon>Bacillati</taxon>
        <taxon>Actinomycetota</taxon>
        <taxon>Actinomycetes</taxon>
        <taxon>Mycobacteriales</taxon>
        <taxon>Mycobacteriaceae</taxon>
        <taxon>Mycolicibacterium</taxon>
    </lineage>
</organism>
<name>A0ABT3C9U1_9MYCO</name>
<dbReference type="InterPro" id="IPR036388">
    <property type="entry name" value="WH-like_DNA-bd_sf"/>
</dbReference>
<reference evidence="5 6" key="1">
    <citation type="journal article" date="2022" name="BMC Genomics">
        <title>Comparative genome analysis of mycobacteria focusing on tRNA and non-coding RNA.</title>
        <authorList>
            <person name="Behra P.R.K."/>
            <person name="Pettersson B.M.F."/>
            <person name="Ramesh M."/>
            <person name="Das S."/>
            <person name="Dasgupta S."/>
            <person name="Kirsebom L.A."/>
        </authorList>
    </citation>
    <scope>NUCLEOTIDE SEQUENCE [LARGE SCALE GENOMIC DNA]</scope>
    <source>
        <strain evidence="5 6">DSM 44078</strain>
    </source>
</reference>
<evidence type="ECO:0000256" key="1">
    <source>
        <dbReference type="ARBA" id="ARBA00023015"/>
    </source>
</evidence>
<evidence type="ECO:0000256" key="3">
    <source>
        <dbReference type="ARBA" id="ARBA00023163"/>
    </source>
</evidence>